<dbReference type="InterPro" id="IPR002068">
    <property type="entry name" value="A-crystallin/Hsp20_dom"/>
</dbReference>
<sequence length="154" mass="16839">MFSSSIRLPGGFLAEFGDIRRQFEQLLGTVGSPSSIRAVRRGAFPSINMGTTDAAVEIYALAPGIDPSQLEVSVDKGLLIIAGSRKSAVPSEKQEKLNVYASERFTGEFKRVLSLPEDVDSENVSATYKNGILRVVVPKRESRKPRRIEVNNVS</sequence>
<proteinExistence type="inferred from homology"/>
<evidence type="ECO:0000256" key="2">
    <source>
        <dbReference type="RuleBase" id="RU003616"/>
    </source>
</evidence>
<evidence type="ECO:0000256" key="1">
    <source>
        <dbReference type="PROSITE-ProRule" id="PRU00285"/>
    </source>
</evidence>
<evidence type="ECO:0000313" key="5">
    <source>
        <dbReference type="Proteomes" id="UP000571084"/>
    </source>
</evidence>
<evidence type="ECO:0000259" key="3">
    <source>
        <dbReference type="PROSITE" id="PS01031"/>
    </source>
</evidence>
<accession>A0A840RU76</accession>
<dbReference type="EMBL" id="JACHHQ010000005">
    <property type="protein sequence ID" value="MBB5200598.1"/>
    <property type="molecule type" value="Genomic_DNA"/>
</dbReference>
<gene>
    <name evidence="4" type="ORF">HNR39_002440</name>
</gene>
<dbReference type="InterPro" id="IPR008978">
    <property type="entry name" value="HSP20-like_chaperone"/>
</dbReference>
<organism evidence="4 5">
    <name type="scientific">Glaciimonas immobilis</name>
    <dbReference type="NCBI Taxonomy" id="728004"/>
    <lineage>
        <taxon>Bacteria</taxon>
        <taxon>Pseudomonadati</taxon>
        <taxon>Pseudomonadota</taxon>
        <taxon>Betaproteobacteria</taxon>
        <taxon>Burkholderiales</taxon>
        <taxon>Oxalobacteraceae</taxon>
        <taxon>Glaciimonas</taxon>
    </lineage>
</organism>
<dbReference type="Proteomes" id="UP000571084">
    <property type="component" value="Unassembled WGS sequence"/>
</dbReference>
<protein>
    <submittedName>
        <fullName evidence="4">HSP20 family protein</fullName>
    </submittedName>
</protein>
<keyword evidence="5" id="KW-1185">Reference proteome</keyword>
<dbReference type="SUPFAM" id="SSF49764">
    <property type="entry name" value="HSP20-like chaperones"/>
    <property type="match status" value="1"/>
</dbReference>
<dbReference type="RefSeq" id="WP_168055915.1">
    <property type="nucleotide sequence ID" value="NZ_JAAOZT010000007.1"/>
</dbReference>
<dbReference type="Gene3D" id="2.60.40.790">
    <property type="match status" value="1"/>
</dbReference>
<dbReference type="CDD" id="cd06464">
    <property type="entry name" value="ACD_sHsps-like"/>
    <property type="match status" value="1"/>
</dbReference>
<dbReference type="InterPro" id="IPR031107">
    <property type="entry name" value="Small_HSP"/>
</dbReference>
<dbReference type="Pfam" id="PF00011">
    <property type="entry name" value="HSP20"/>
    <property type="match status" value="1"/>
</dbReference>
<feature type="domain" description="SHSP" evidence="3">
    <location>
        <begin position="38"/>
        <end position="154"/>
    </location>
</feature>
<comment type="similarity">
    <text evidence="1 2">Belongs to the small heat shock protein (HSP20) family.</text>
</comment>
<comment type="caution">
    <text evidence="4">The sequence shown here is derived from an EMBL/GenBank/DDBJ whole genome shotgun (WGS) entry which is preliminary data.</text>
</comment>
<reference evidence="4 5" key="1">
    <citation type="submission" date="2020-08" db="EMBL/GenBank/DDBJ databases">
        <title>Genomic Encyclopedia of Type Strains, Phase IV (KMG-IV): sequencing the most valuable type-strain genomes for metagenomic binning, comparative biology and taxonomic classification.</title>
        <authorList>
            <person name="Goeker M."/>
        </authorList>
    </citation>
    <scope>NUCLEOTIDE SEQUENCE [LARGE SCALE GENOMIC DNA]</scope>
    <source>
        <strain evidence="4 5">DSM 23240</strain>
    </source>
</reference>
<dbReference type="PROSITE" id="PS01031">
    <property type="entry name" value="SHSP"/>
    <property type="match status" value="1"/>
</dbReference>
<name>A0A840RU76_9BURK</name>
<dbReference type="AlphaFoldDB" id="A0A840RU76"/>
<dbReference type="PANTHER" id="PTHR11527">
    <property type="entry name" value="HEAT-SHOCK PROTEIN 20 FAMILY MEMBER"/>
    <property type="match status" value="1"/>
</dbReference>
<evidence type="ECO:0000313" key="4">
    <source>
        <dbReference type="EMBL" id="MBB5200598.1"/>
    </source>
</evidence>